<dbReference type="InterPro" id="IPR011021">
    <property type="entry name" value="Arrestin-like_N"/>
</dbReference>
<evidence type="ECO:0000256" key="2">
    <source>
        <dbReference type="ARBA" id="ARBA00022786"/>
    </source>
</evidence>
<gene>
    <name evidence="5" type="ORF">ASPSYDRAFT_43459</name>
</gene>
<organism evidence="5 6">
    <name type="scientific">Aspergillus sydowii CBS 593.65</name>
    <dbReference type="NCBI Taxonomy" id="1036612"/>
    <lineage>
        <taxon>Eukaryota</taxon>
        <taxon>Fungi</taxon>
        <taxon>Dikarya</taxon>
        <taxon>Ascomycota</taxon>
        <taxon>Pezizomycotina</taxon>
        <taxon>Eurotiomycetes</taxon>
        <taxon>Eurotiomycetidae</taxon>
        <taxon>Eurotiales</taxon>
        <taxon>Aspergillaceae</taxon>
        <taxon>Aspergillus</taxon>
        <taxon>Aspergillus subgen. Nidulantes</taxon>
    </lineage>
</organism>
<evidence type="ECO:0000256" key="1">
    <source>
        <dbReference type="ARBA" id="ARBA00005298"/>
    </source>
</evidence>
<protein>
    <recommendedName>
        <fullName evidence="4">Arrestin-like N-terminal domain-containing protein</fullName>
    </recommendedName>
</protein>
<dbReference type="InterPro" id="IPR050357">
    <property type="entry name" value="Arrestin_domain-protein"/>
</dbReference>
<evidence type="ECO:0000313" key="5">
    <source>
        <dbReference type="EMBL" id="OJJ61547.1"/>
    </source>
</evidence>
<dbReference type="GO" id="GO:0005829">
    <property type="term" value="C:cytosol"/>
    <property type="evidence" value="ECO:0007669"/>
    <property type="project" value="TreeGrafter"/>
</dbReference>
<dbReference type="VEuPathDB" id="FungiDB:ASPSYDRAFT_43459"/>
<dbReference type="STRING" id="1036612.A0A1L9TQ40"/>
<evidence type="ECO:0000259" key="4">
    <source>
        <dbReference type="Pfam" id="PF00339"/>
    </source>
</evidence>
<dbReference type="AlphaFoldDB" id="A0A1L9TQ40"/>
<dbReference type="InterPro" id="IPR014752">
    <property type="entry name" value="Arrestin-like_C"/>
</dbReference>
<reference evidence="6" key="1">
    <citation type="journal article" date="2017" name="Genome Biol.">
        <title>Comparative genomics reveals high biological diversity and specific adaptations in the industrially and medically important fungal genus Aspergillus.</title>
        <authorList>
            <person name="de Vries R.P."/>
            <person name="Riley R."/>
            <person name="Wiebenga A."/>
            <person name="Aguilar-Osorio G."/>
            <person name="Amillis S."/>
            <person name="Uchima C.A."/>
            <person name="Anderluh G."/>
            <person name="Asadollahi M."/>
            <person name="Askin M."/>
            <person name="Barry K."/>
            <person name="Battaglia E."/>
            <person name="Bayram O."/>
            <person name="Benocci T."/>
            <person name="Braus-Stromeyer S.A."/>
            <person name="Caldana C."/>
            <person name="Canovas D."/>
            <person name="Cerqueira G.C."/>
            <person name="Chen F."/>
            <person name="Chen W."/>
            <person name="Choi C."/>
            <person name="Clum A."/>
            <person name="Dos Santos R.A."/>
            <person name="Damasio A.R."/>
            <person name="Diallinas G."/>
            <person name="Emri T."/>
            <person name="Fekete E."/>
            <person name="Flipphi M."/>
            <person name="Freyberg S."/>
            <person name="Gallo A."/>
            <person name="Gournas C."/>
            <person name="Habgood R."/>
            <person name="Hainaut M."/>
            <person name="Harispe M.L."/>
            <person name="Henrissat B."/>
            <person name="Hilden K.S."/>
            <person name="Hope R."/>
            <person name="Hossain A."/>
            <person name="Karabika E."/>
            <person name="Karaffa L."/>
            <person name="Karanyi Z."/>
            <person name="Krasevec N."/>
            <person name="Kuo A."/>
            <person name="Kusch H."/>
            <person name="LaButti K."/>
            <person name="Lagendijk E.L."/>
            <person name="Lapidus A."/>
            <person name="Levasseur A."/>
            <person name="Lindquist E."/>
            <person name="Lipzen A."/>
            <person name="Logrieco A.F."/>
            <person name="MacCabe A."/>
            <person name="Maekelae M.R."/>
            <person name="Malavazi I."/>
            <person name="Melin P."/>
            <person name="Meyer V."/>
            <person name="Mielnichuk N."/>
            <person name="Miskei M."/>
            <person name="Molnar A.P."/>
            <person name="Mule G."/>
            <person name="Ngan C.Y."/>
            <person name="Orejas M."/>
            <person name="Orosz E."/>
            <person name="Ouedraogo J.P."/>
            <person name="Overkamp K.M."/>
            <person name="Park H.-S."/>
            <person name="Perrone G."/>
            <person name="Piumi F."/>
            <person name="Punt P.J."/>
            <person name="Ram A.F."/>
            <person name="Ramon A."/>
            <person name="Rauscher S."/>
            <person name="Record E."/>
            <person name="Riano-Pachon D.M."/>
            <person name="Robert V."/>
            <person name="Roehrig J."/>
            <person name="Ruller R."/>
            <person name="Salamov A."/>
            <person name="Salih N.S."/>
            <person name="Samson R.A."/>
            <person name="Sandor E."/>
            <person name="Sanguinetti M."/>
            <person name="Schuetze T."/>
            <person name="Sepcic K."/>
            <person name="Shelest E."/>
            <person name="Sherlock G."/>
            <person name="Sophianopoulou V."/>
            <person name="Squina F.M."/>
            <person name="Sun H."/>
            <person name="Susca A."/>
            <person name="Todd R.B."/>
            <person name="Tsang A."/>
            <person name="Unkles S.E."/>
            <person name="van de Wiele N."/>
            <person name="van Rossen-Uffink D."/>
            <person name="Oliveira J.V."/>
            <person name="Vesth T.C."/>
            <person name="Visser J."/>
            <person name="Yu J.-H."/>
            <person name="Zhou M."/>
            <person name="Andersen M.R."/>
            <person name="Archer D.B."/>
            <person name="Baker S.E."/>
            <person name="Benoit I."/>
            <person name="Brakhage A.A."/>
            <person name="Braus G.H."/>
            <person name="Fischer R."/>
            <person name="Frisvad J.C."/>
            <person name="Goldman G.H."/>
            <person name="Houbraken J."/>
            <person name="Oakley B."/>
            <person name="Pocsi I."/>
            <person name="Scazzocchio C."/>
            <person name="Seiboth B."/>
            <person name="vanKuyk P.A."/>
            <person name="Wortman J."/>
            <person name="Dyer P.S."/>
            <person name="Grigoriev I.V."/>
        </authorList>
    </citation>
    <scope>NUCLEOTIDE SEQUENCE [LARGE SCALE GENOMIC DNA]</scope>
    <source>
        <strain evidence="6">CBS 593.65</strain>
    </source>
</reference>
<comment type="subunit">
    <text evidence="3">Interacts with hulA.</text>
</comment>
<dbReference type="GO" id="GO:0005886">
    <property type="term" value="C:plasma membrane"/>
    <property type="evidence" value="ECO:0007669"/>
    <property type="project" value="TreeGrafter"/>
</dbReference>
<dbReference type="Pfam" id="PF00339">
    <property type="entry name" value="Arrestin_N"/>
    <property type="match status" value="1"/>
</dbReference>
<name>A0A1L9TQ40_9EURO</name>
<dbReference type="GO" id="GO:0030674">
    <property type="term" value="F:protein-macromolecule adaptor activity"/>
    <property type="evidence" value="ECO:0007669"/>
    <property type="project" value="TreeGrafter"/>
</dbReference>
<dbReference type="CDD" id="cd22952">
    <property type="entry name" value="ART10-like"/>
    <property type="match status" value="1"/>
</dbReference>
<comment type="similarity">
    <text evidence="1">Belongs to the arrestin family.</text>
</comment>
<dbReference type="RefSeq" id="XP_040705353.1">
    <property type="nucleotide sequence ID" value="XM_040846658.1"/>
</dbReference>
<dbReference type="GO" id="GO:0031625">
    <property type="term" value="F:ubiquitin protein ligase binding"/>
    <property type="evidence" value="ECO:0007669"/>
    <property type="project" value="TreeGrafter"/>
</dbReference>
<dbReference type="GeneID" id="63762731"/>
<dbReference type="GO" id="GO:0070086">
    <property type="term" value="P:ubiquitin-dependent endocytosis"/>
    <property type="evidence" value="ECO:0007669"/>
    <property type="project" value="TreeGrafter"/>
</dbReference>
<keyword evidence="6" id="KW-1185">Reference proteome</keyword>
<sequence length="420" mass="46663">MPLTIQLDDARPCYFGNETIRGRVVFESSIAIEIQDIRVTFTGVSKAKIQKVKGAGAPAANYRSKCILFEKEKIVQHLNGGALGPGSYEWPFEFIFPTVVQELSKWAQNPPFRSDANHPLPPTFAIETGDESRKLKCGIEYFLQARMSRPQKGIIPTNTSLFVEEMRLKFLPNYALSDGHESGYSEIYRQQKEQNFNISSMLLLPANRGRALSIQEKIQSWLFPSQLPRFSFTASFSYPTRVIQGSPLQCLLEVNPHIESSSVTSPPDIVMKAISLMVVSQTAARATPSLIGAMSAEINDRIDILSKTGLHIPVTGRVEIGELFGSLLFKHADVSFSTFNISLGYRLSVKIVFECAGKTSELNFSDMLFDVVADSKRPGKKDLAFETPESVEDAPPLYTPGDERRHQYASGIFRGGHGDL</sequence>
<dbReference type="OrthoDB" id="2333384at2759"/>
<dbReference type="Proteomes" id="UP000184356">
    <property type="component" value="Unassembled WGS sequence"/>
</dbReference>
<evidence type="ECO:0000313" key="6">
    <source>
        <dbReference type="Proteomes" id="UP000184356"/>
    </source>
</evidence>
<proteinExistence type="inferred from homology"/>
<dbReference type="EMBL" id="KV878584">
    <property type="protein sequence ID" value="OJJ61547.1"/>
    <property type="molecule type" value="Genomic_DNA"/>
</dbReference>
<accession>A0A1L9TQ40</accession>
<dbReference type="PANTHER" id="PTHR11188:SF17">
    <property type="entry name" value="FI21816P1"/>
    <property type="match status" value="1"/>
</dbReference>
<evidence type="ECO:0000256" key="3">
    <source>
        <dbReference type="ARBA" id="ARBA00038766"/>
    </source>
</evidence>
<feature type="domain" description="Arrestin-like N-terminal" evidence="4">
    <location>
        <begin position="4"/>
        <end position="100"/>
    </location>
</feature>
<dbReference type="Gene3D" id="2.60.40.640">
    <property type="match status" value="1"/>
</dbReference>
<keyword evidence="2" id="KW-0833">Ubl conjugation pathway</keyword>
<dbReference type="PANTHER" id="PTHR11188">
    <property type="entry name" value="ARRESTIN DOMAIN CONTAINING PROTEIN"/>
    <property type="match status" value="1"/>
</dbReference>